<keyword evidence="2" id="KW-1185">Reference proteome</keyword>
<evidence type="ECO:0000313" key="2">
    <source>
        <dbReference type="Proteomes" id="UP000216411"/>
    </source>
</evidence>
<protein>
    <recommendedName>
        <fullName evidence="3">Apea-like HEPN domain-containing protein</fullName>
    </recommendedName>
</protein>
<proteinExistence type="predicted"/>
<dbReference type="EMBL" id="NOKA02000024">
    <property type="protein sequence ID" value="RDY30964.1"/>
    <property type="molecule type" value="Genomic_DNA"/>
</dbReference>
<dbReference type="AlphaFoldDB" id="A0A371JDW1"/>
<sequence length="586" mass="69051">MECVKILCCGKENGKLSTISQLIQKAETVLGILVKNRTGECLADLLHEEIDDEESEYYEPYKAMVDFDYQAKDCKMELERITKNGNRYIKLEITYNADDDISFLNTSVWFDFKEKIIELLHENFEQIFWLSDSQNTKIATDLYNKLNGLENYLREIINTYMSIKHGGDWFEKYSYEDYINKYMKFSEWFRKSRYSLFKMVDSHLYNLEIDDIFDALKAAKKKQITNVVRKALKDIKSREKDKAGEIADVKLLDIPSLWDEERFDEIFDKTVVGRWEDDLSKRRNMIAHNKMICRDMYYDTLSTIDFFEKRFKNAEELLNNRIKSEELLEVSRLLRDIEIVMNLEDCDINPDLPEEQDIIDNLNETDDFMYLSGIISDKIACIGNRVDELLSSIESIKDALHEDSFFENDRLVEKGLLQQYVEFAYNHHQYSAWKTLLERDMSIEIYQLIEPGIFEYLYGVEEQLKSIKEGVFFVDLDCFSEGELVRIKDFDGNIFAIELSGWFCPERGSSNEIYVNWTMNGDSLDYGGIYISYGDYEMTDDDIPLPCVEDELIVKFDKINSKLENVVDEILIKLDEIEDHILEIEI</sequence>
<dbReference type="Proteomes" id="UP000216411">
    <property type="component" value="Unassembled WGS sequence"/>
</dbReference>
<name>A0A371JDW1_9FIRM</name>
<accession>A0A371JDW1</accession>
<evidence type="ECO:0008006" key="3">
    <source>
        <dbReference type="Google" id="ProtNLM"/>
    </source>
</evidence>
<evidence type="ECO:0000313" key="1">
    <source>
        <dbReference type="EMBL" id="RDY30964.1"/>
    </source>
</evidence>
<organism evidence="1 2">
    <name type="scientific">Lachnotalea glycerini</name>
    <dbReference type="NCBI Taxonomy" id="1763509"/>
    <lineage>
        <taxon>Bacteria</taxon>
        <taxon>Bacillati</taxon>
        <taxon>Bacillota</taxon>
        <taxon>Clostridia</taxon>
        <taxon>Lachnospirales</taxon>
        <taxon>Lachnospiraceae</taxon>
        <taxon>Lachnotalea</taxon>
    </lineage>
</organism>
<dbReference type="RefSeq" id="WP_094375991.1">
    <property type="nucleotide sequence ID" value="NZ_NOKA02000024.1"/>
</dbReference>
<dbReference type="OrthoDB" id="2678391at2"/>
<comment type="caution">
    <text evidence="1">The sequence shown here is derived from an EMBL/GenBank/DDBJ whole genome shotgun (WGS) entry which is preliminary data.</text>
</comment>
<reference evidence="1 2" key="1">
    <citation type="journal article" date="2017" name="Genome Announc.">
        <title>Draft Genome Sequence of a Sporulating and Motile Strain of Lachnotalea glycerini Isolated from Water in Quebec City, Canada.</title>
        <authorList>
            <person name="Maheux A.F."/>
            <person name="Boudreau D.K."/>
            <person name="Berube E."/>
            <person name="Boissinot M."/>
            <person name="Raymond F."/>
            <person name="Brodeur S."/>
            <person name="Corbeil J."/>
            <person name="Isabel S."/>
            <person name="Omar R.F."/>
            <person name="Bergeron M.G."/>
        </authorList>
    </citation>
    <scope>NUCLEOTIDE SEQUENCE [LARGE SCALE GENOMIC DNA]</scope>
    <source>
        <strain evidence="1 2">CCRI-19302</strain>
    </source>
</reference>
<gene>
    <name evidence="1" type="ORF">CG710_011850</name>
</gene>